<dbReference type="EMBL" id="JAUSTU010000002">
    <property type="protein sequence ID" value="MDQ0154220.1"/>
    <property type="molecule type" value="Genomic_DNA"/>
</dbReference>
<keyword evidence="4 6" id="KW-0378">Hydrolase</keyword>
<evidence type="ECO:0000256" key="5">
    <source>
        <dbReference type="ARBA" id="ARBA00022825"/>
    </source>
</evidence>
<dbReference type="GO" id="GO:0006508">
    <property type="term" value="P:proteolysis"/>
    <property type="evidence" value="ECO:0007669"/>
    <property type="project" value="UniProtKB-KW"/>
</dbReference>
<evidence type="ECO:0000256" key="1">
    <source>
        <dbReference type="ARBA" id="ARBA00011073"/>
    </source>
</evidence>
<feature type="active site" description="Charge relay system" evidence="6">
    <location>
        <position position="168"/>
    </location>
</feature>
<keyword evidence="5 6" id="KW-0720">Serine protease</keyword>
<feature type="compositionally biased region" description="Acidic residues" evidence="8">
    <location>
        <begin position="580"/>
        <end position="593"/>
    </location>
</feature>
<evidence type="ECO:0000313" key="13">
    <source>
        <dbReference type="Proteomes" id="UP001231362"/>
    </source>
</evidence>
<dbReference type="PROSITE" id="PS51892">
    <property type="entry name" value="SUBTILASE"/>
    <property type="match status" value="1"/>
</dbReference>
<keyword evidence="2 6" id="KW-0645">Protease</keyword>
<evidence type="ECO:0000256" key="9">
    <source>
        <dbReference type="SAM" id="SignalP"/>
    </source>
</evidence>
<dbReference type="Pfam" id="PF00082">
    <property type="entry name" value="Peptidase_S8"/>
    <property type="match status" value="1"/>
</dbReference>
<reference evidence="12 13" key="1">
    <citation type="submission" date="2023-07" db="EMBL/GenBank/DDBJ databases">
        <title>Genomic Encyclopedia of Type Strains, Phase IV (KMG-IV): sequencing the most valuable type-strain genomes for metagenomic binning, comparative biology and taxonomic classification.</title>
        <authorList>
            <person name="Goeker M."/>
        </authorList>
    </citation>
    <scope>NUCLEOTIDE SEQUENCE [LARGE SCALE GENOMIC DNA]</scope>
    <source>
        <strain evidence="12 13">DSM 23948</strain>
    </source>
</reference>
<evidence type="ECO:0000256" key="3">
    <source>
        <dbReference type="ARBA" id="ARBA00022723"/>
    </source>
</evidence>
<protein>
    <submittedName>
        <fullName evidence="12">Subtilisin family serine protease</fullName>
    </submittedName>
</protein>
<evidence type="ECO:0000256" key="6">
    <source>
        <dbReference type="PROSITE-ProRule" id="PRU01240"/>
    </source>
</evidence>
<evidence type="ECO:0000259" key="10">
    <source>
        <dbReference type="Pfam" id="PF00082"/>
    </source>
</evidence>
<keyword evidence="9" id="KW-0732">Signal</keyword>
<feature type="domain" description="Peptidase S8/S53" evidence="10">
    <location>
        <begin position="160"/>
        <end position="406"/>
    </location>
</feature>
<dbReference type="Gene3D" id="3.40.50.200">
    <property type="entry name" value="Peptidase S8/S53 domain"/>
    <property type="match status" value="1"/>
</dbReference>
<dbReference type="Pfam" id="PF22148">
    <property type="entry name" value="Fervidolysin_NPro-like"/>
    <property type="match status" value="1"/>
</dbReference>
<dbReference type="InterPro" id="IPR023828">
    <property type="entry name" value="Peptidase_S8_Ser-AS"/>
</dbReference>
<evidence type="ECO:0000256" key="2">
    <source>
        <dbReference type="ARBA" id="ARBA00022670"/>
    </source>
</evidence>
<dbReference type="PANTHER" id="PTHR43806">
    <property type="entry name" value="PEPTIDASE S8"/>
    <property type="match status" value="1"/>
</dbReference>
<evidence type="ECO:0000259" key="11">
    <source>
        <dbReference type="Pfam" id="PF22148"/>
    </source>
</evidence>
<dbReference type="InterPro" id="IPR000209">
    <property type="entry name" value="Peptidase_S8/S53_dom"/>
</dbReference>
<dbReference type="PRINTS" id="PR00723">
    <property type="entry name" value="SUBTILISIN"/>
</dbReference>
<evidence type="ECO:0000256" key="4">
    <source>
        <dbReference type="ARBA" id="ARBA00022801"/>
    </source>
</evidence>
<comment type="similarity">
    <text evidence="1 6 7">Belongs to the peptidase S8 family.</text>
</comment>
<accession>A0ABT9UZV0</accession>
<dbReference type="PROSITE" id="PS00138">
    <property type="entry name" value="SUBTILASE_SER"/>
    <property type="match status" value="1"/>
</dbReference>
<dbReference type="Gene3D" id="2.60.120.380">
    <property type="match status" value="4"/>
</dbReference>
<dbReference type="PROSITE" id="PS00137">
    <property type="entry name" value="SUBTILASE_HIS"/>
    <property type="match status" value="1"/>
</dbReference>
<dbReference type="InterPro" id="IPR015500">
    <property type="entry name" value="Peptidase_S8_subtilisin-rel"/>
</dbReference>
<dbReference type="RefSeq" id="WP_307148835.1">
    <property type="nucleotide sequence ID" value="NZ_JAUSTU010000002.1"/>
</dbReference>
<keyword evidence="13" id="KW-1185">Reference proteome</keyword>
<feature type="signal peptide" evidence="9">
    <location>
        <begin position="1"/>
        <end position="29"/>
    </location>
</feature>
<dbReference type="Proteomes" id="UP001231362">
    <property type="component" value="Unassembled WGS sequence"/>
</dbReference>
<feature type="domain" description="Fervidolysin-like N-terminal prodomain" evidence="11">
    <location>
        <begin position="53"/>
        <end position="122"/>
    </location>
</feature>
<feature type="chain" id="PRO_5045370455" evidence="9">
    <location>
        <begin position="30"/>
        <end position="1174"/>
    </location>
</feature>
<feature type="region of interest" description="Disordered" evidence="8">
    <location>
        <begin position="580"/>
        <end position="622"/>
    </location>
</feature>
<dbReference type="GO" id="GO:0008233">
    <property type="term" value="F:peptidase activity"/>
    <property type="evidence" value="ECO:0007669"/>
    <property type="project" value="UniProtKB-KW"/>
</dbReference>
<dbReference type="SUPFAM" id="SSF89260">
    <property type="entry name" value="Collagen-binding domain"/>
    <property type="match status" value="1"/>
</dbReference>
<name>A0ABT9UZV0_9BACL</name>
<dbReference type="InterPro" id="IPR054399">
    <property type="entry name" value="Fervidolysin-like_N_prodom"/>
</dbReference>
<gene>
    <name evidence="12" type="ORF">J2S07_000524</name>
</gene>
<proteinExistence type="inferred from homology"/>
<feature type="compositionally biased region" description="Basic and acidic residues" evidence="8">
    <location>
        <begin position="594"/>
        <end position="607"/>
    </location>
</feature>
<evidence type="ECO:0000256" key="7">
    <source>
        <dbReference type="RuleBase" id="RU003355"/>
    </source>
</evidence>
<organism evidence="12 13">
    <name type="scientific">Anoxybacillus andreesenii</name>
    <dbReference type="NCBI Taxonomy" id="1325932"/>
    <lineage>
        <taxon>Bacteria</taxon>
        <taxon>Bacillati</taxon>
        <taxon>Bacillota</taxon>
        <taxon>Bacilli</taxon>
        <taxon>Bacillales</taxon>
        <taxon>Anoxybacillaceae</taxon>
        <taxon>Anoxybacillus</taxon>
    </lineage>
</organism>
<evidence type="ECO:0000256" key="8">
    <source>
        <dbReference type="SAM" id="MobiDB-lite"/>
    </source>
</evidence>
<dbReference type="SUPFAM" id="SSF52743">
    <property type="entry name" value="Subtilisin-like"/>
    <property type="match status" value="1"/>
</dbReference>
<feature type="active site" description="Charge relay system" evidence="6">
    <location>
        <position position="200"/>
    </location>
</feature>
<dbReference type="InterPro" id="IPR034202">
    <property type="entry name" value="Subtilisin_Carlsberg-like"/>
</dbReference>
<dbReference type="InterPro" id="IPR022398">
    <property type="entry name" value="Peptidase_S8_His-AS"/>
</dbReference>
<sequence length="1174" mass="129924">MKSVKRKGVTLGLAATLALSPFISSASFAAEKGLNERTYPQLERLNVNQFEASELKKNEQKQFSENQLIIKYRSPLSASEHKKAGGKLVKRISNLGYDVIEVQGKKTLNEVANNYAKLGNVTSISRSAYGQTLAADPKASTMYHLNTLNLAKAQTLAGKNKVKVGVIDTGLDANHPELKNRLVANVNIMDPLKKGSADTHGTHVAGIIAGEKNNGIGGYGVAPNADIVSIDVSNRSFFITDYIVAEGILEAINQKVKVINMSLGFYFPSPILKDAVKKAVDSGIIVVAAAGNDGASVLNYPASFDGVISVGATDEKNQLAFFSTFGPSVDVVAPGQDVYAPVFDVDKGSSFVKMSGTSMASPVVAGAAALLLSKYPNLTPYQVNYMLTETAKDMGEKGYDLKYGYGMVDPVKLLSFDPKKIPADPTVKEKDILAKAKSLGSFESKDVDGKIQKLDQTDYYKLDVKKDEYVQISLAGLAKYDMKLELLFFEQGKKTKSVDINDVGAGFNEGTLFQAPADGTLVIAVKDSFGKYDKNGQYTYKLSLQKSLEFVDDENSMEQPVQVSSLPYQSGNHYFKDELVPLEENESTDEATEKEETIIEEKENEGTKEDEEENDKEEFKGVPGDSDFFRFKLPGSEQDGMQTVKINLSAVAGIDSTIVVHYVQRENGEEMSYEMERSSFGGYGKGEELIFNGIAGQEYIIEVTNKPYIDEYMLMFGGVNIDYERSYSSMDPYQLSIESKVLPNDEDGLPLGLFDRPEESLAEGNIEKYQADKKALQDVIFTDEFVTFNNDNEEIMDAAIAINENETKNGYIQSYGDEDWYAFTPSHSSTFEVKIDDSYPIGMSVLRYNKELKDFEYLYSNERYSMDGFTAATSFMIGLHKGETYYFRANDIMYRPGYEEYGFTIKTKVKDTADANESNDTYEKATKVTTLPVYGNFAGVSDMDMYYFKPGKASVYSIKLTPGTLPNLYKNVPSVLKSEIDPVIVLIEDTNGNGKLEDEEQGKQIFIDYGIFGQEERGSLKTKKDAGYFIVTFDYNGINSSLIPYVFKIDETNLKDEDQGSTVKNNVPSKPVILKNEWKAKGYLNLLSGKGDTDYYKIYLSKAKTAKVTLEVPSDIDGKVTIYSSNGTQVAVLDSYGKGDHEIREVSLKKGVYYFKVEDVYGNASTDPYTLKIQ</sequence>
<feature type="active site" description="Charge relay system" evidence="6">
    <location>
        <position position="358"/>
    </location>
</feature>
<dbReference type="PANTHER" id="PTHR43806:SF11">
    <property type="entry name" value="CEREVISIN-RELATED"/>
    <property type="match status" value="1"/>
</dbReference>
<evidence type="ECO:0000313" key="12">
    <source>
        <dbReference type="EMBL" id="MDQ0154220.1"/>
    </source>
</evidence>
<dbReference type="InterPro" id="IPR023827">
    <property type="entry name" value="Peptidase_S8_Asp-AS"/>
</dbReference>
<dbReference type="CDD" id="cd07477">
    <property type="entry name" value="Peptidases_S8_Subtilisin_subset"/>
    <property type="match status" value="1"/>
</dbReference>
<dbReference type="InterPro" id="IPR036852">
    <property type="entry name" value="Peptidase_S8/S53_dom_sf"/>
</dbReference>
<comment type="caution">
    <text evidence="12">The sequence shown here is derived from an EMBL/GenBank/DDBJ whole genome shotgun (WGS) entry which is preliminary data.</text>
</comment>
<keyword evidence="3" id="KW-0479">Metal-binding</keyword>
<dbReference type="PROSITE" id="PS00136">
    <property type="entry name" value="SUBTILASE_ASP"/>
    <property type="match status" value="1"/>
</dbReference>
<dbReference type="InterPro" id="IPR050131">
    <property type="entry name" value="Peptidase_S8_subtilisin-like"/>
</dbReference>